<evidence type="ECO:0000313" key="4">
    <source>
        <dbReference type="Proteomes" id="UP000285146"/>
    </source>
</evidence>
<evidence type="ECO:0000256" key="2">
    <source>
        <dbReference type="SAM" id="MobiDB-lite"/>
    </source>
</evidence>
<dbReference type="InParanoid" id="A0A423W478"/>
<comment type="caution">
    <text evidence="3">The sequence shown here is derived from an EMBL/GenBank/DDBJ whole genome shotgun (WGS) entry which is preliminary data.</text>
</comment>
<dbReference type="AlphaFoldDB" id="A0A423W478"/>
<organism evidence="3 4">
    <name type="scientific">Cytospora leucostoma</name>
    <dbReference type="NCBI Taxonomy" id="1230097"/>
    <lineage>
        <taxon>Eukaryota</taxon>
        <taxon>Fungi</taxon>
        <taxon>Dikarya</taxon>
        <taxon>Ascomycota</taxon>
        <taxon>Pezizomycotina</taxon>
        <taxon>Sordariomycetes</taxon>
        <taxon>Sordariomycetidae</taxon>
        <taxon>Diaporthales</taxon>
        <taxon>Cytosporaceae</taxon>
        <taxon>Cytospora</taxon>
    </lineage>
</organism>
<gene>
    <name evidence="3" type="ORF">VPNG_08564</name>
</gene>
<feature type="region of interest" description="Disordered" evidence="2">
    <location>
        <begin position="1"/>
        <end position="66"/>
    </location>
</feature>
<keyword evidence="1" id="KW-0175">Coiled coil</keyword>
<keyword evidence="4" id="KW-1185">Reference proteome</keyword>
<protein>
    <submittedName>
        <fullName evidence="3">Uncharacterized protein</fullName>
    </submittedName>
</protein>
<dbReference type="Proteomes" id="UP000285146">
    <property type="component" value="Unassembled WGS sequence"/>
</dbReference>
<sequence length="184" mass="20593">MGAHHSSPNEGDPPPPYYQPVNGAIPFPQQGSPELTTSQHRPVARAMETETPARRPPNSGLSSDKELARLRRQLERKHEAALSDLKRKHLADKSEFYLDALALNKRKEKNAQWLLECLRTSQAALTECEARVAVLEKEREEAERACATLEASLHRLWAGIARGPQLIADTRTMALENDETESSH</sequence>
<proteinExistence type="predicted"/>
<evidence type="ECO:0000256" key="1">
    <source>
        <dbReference type="SAM" id="Coils"/>
    </source>
</evidence>
<feature type="coiled-coil region" evidence="1">
    <location>
        <begin position="118"/>
        <end position="152"/>
    </location>
</feature>
<dbReference type="EMBL" id="LKEB01000062">
    <property type="protein sequence ID" value="ROV98123.1"/>
    <property type="molecule type" value="Genomic_DNA"/>
</dbReference>
<reference evidence="3 4" key="1">
    <citation type="submission" date="2015-09" db="EMBL/GenBank/DDBJ databases">
        <title>Host preference determinants of Valsa canker pathogens revealed by comparative genomics.</title>
        <authorList>
            <person name="Yin Z."/>
            <person name="Huang L."/>
        </authorList>
    </citation>
    <scope>NUCLEOTIDE SEQUENCE [LARGE SCALE GENOMIC DNA]</scope>
    <source>
        <strain evidence="3 4">SXYLt</strain>
    </source>
</reference>
<evidence type="ECO:0000313" key="3">
    <source>
        <dbReference type="EMBL" id="ROV98123.1"/>
    </source>
</evidence>
<accession>A0A423W478</accession>
<feature type="compositionally biased region" description="Polar residues" evidence="2">
    <location>
        <begin position="29"/>
        <end position="40"/>
    </location>
</feature>
<name>A0A423W478_9PEZI</name>